<dbReference type="Gene3D" id="3.40.50.360">
    <property type="match status" value="1"/>
</dbReference>
<dbReference type="PANTHER" id="PTHR38030">
    <property type="entry name" value="PROTOPORPHYRINOGEN IX DEHYDROGENASE [MENAQUINONE]"/>
    <property type="match status" value="1"/>
</dbReference>
<dbReference type="Proteomes" id="UP000038009">
    <property type="component" value="Unassembled WGS sequence"/>
</dbReference>
<accession>A0A0N1P9Q7</accession>
<dbReference type="SUPFAM" id="SSF52218">
    <property type="entry name" value="Flavoproteins"/>
    <property type="match status" value="1"/>
</dbReference>
<evidence type="ECO:0000256" key="4">
    <source>
        <dbReference type="ARBA" id="ARBA00023002"/>
    </source>
</evidence>
<organism evidence="9 10">
    <name type="scientific">Leptomonas seymouri</name>
    <dbReference type="NCBI Taxonomy" id="5684"/>
    <lineage>
        <taxon>Eukaryota</taxon>
        <taxon>Discoba</taxon>
        <taxon>Euglenozoa</taxon>
        <taxon>Kinetoplastea</taxon>
        <taxon>Metakinetoplastina</taxon>
        <taxon>Trypanosomatida</taxon>
        <taxon>Trypanosomatidae</taxon>
        <taxon>Leishmaniinae</taxon>
        <taxon>Leptomonas</taxon>
    </lineage>
</organism>
<keyword evidence="3" id="KW-0547">Nucleotide-binding</keyword>
<evidence type="ECO:0000256" key="3">
    <source>
        <dbReference type="ARBA" id="ARBA00022741"/>
    </source>
</evidence>
<evidence type="ECO:0000256" key="1">
    <source>
        <dbReference type="ARBA" id="ARBA00022630"/>
    </source>
</evidence>
<dbReference type="PANTHER" id="PTHR38030:SF2">
    <property type="entry name" value="PROTOPORPHYRINOGEN IX DEHYDROGENASE [QUINONE]"/>
    <property type="match status" value="1"/>
</dbReference>
<dbReference type="GO" id="GO:0070819">
    <property type="term" value="F:menaquinone-dependent protoporphyrinogen oxidase activity"/>
    <property type="evidence" value="ECO:0007669"/>
    <property type="project" value="InterPro"/>
</dbReference>
<dbReference type="OrthoDB" id="260902at2759"/>
<dbReference type="InterPro" id="IPR044264">
    <property type="entry name" value="HemG"/>
</dbReference>
<dbReference type="GO" id="GO:0006782">
    <property type="term" value="P:protoporphyrinogen IX biosynthetic process"/>
    <property type="evidence" value="ECO:0007669"/>
    <property type="project" value="InterPro"/>
</dbReference>
<name>A0A0N1P9Q7_LEPSE</name>
<dbReference type="GO" id="GO:0010181">
    <property type="term" value="F:FMN binding"/>
    <property type="evidence" value="ECO:0007669"/>
    <property type="project" value="InterPro"/>
</dbReference>
<dbReference type="InterPro" id="IPR026816">
    <property type="entry name" value="Flavodoxin_dom"/>
</dbReference>
<proteinExistence type="inferred from homology"/>
<dbReference type="EMBL" id="LJSK01000635">
    <property type="protein sequence ID" value="KPI82654.1"/>
    <property type="molecule type" value="Genomic_DNA"/>
</dbReference>
<dbReference type="InterPro" id="IPR029039">
    <property type="entry name" value="Flavoprotein-like_sf"/>
</dbReference>
<reference evidence="9 10" key="1">
    <citation type="journal article" date="2015" name="PLoS Pathog.">
        <title>Leptomonas seymouri: Adaptations to the Dixenous Life Cycle Analyzed by Genome Sequencing, Transcriptome Profiling and Co-infection with Leishmania donovani.</title>
        <authorList>
            <person name="Kraeva N."/>
            <person name="Butenko A."/>
            <person name="Hlavacova J."/>
            <person name="Kostygov A."/>
            <person name="Myskova J."/>
            <person name="Grybchuk D."/>
            <person name="Lestinova T."/>
            <person name="Votypka J."/>
            <person name="Volf P."/>
            <person name="Opperdoes F."/>
            <person name="Flegontov P."/>
            <person name="Lukes J."/>
            <person name="Yurchenko V."/>
        </authorList>
    </citation>
    <scope>NUCLEOTIDE SEQUENCE [LARGE SCALE GENOMIC DNA]</scope>
    <source>
        <strain evidence="9 10">ATCC 30220</strain>
    </source>
</reference>
<dbReference type="InterPro" id="IPR052200">
    <property type="entry name" value="Protoporphyrinogen_IX_DH"/>
</dbReference>
<evidence type="ECO:0000313" key="9">
    <source>
        <dbReference type="EMBL" id="KPI82654.1"/>
    </source>
</evidence>
<comment type="caution">
    <text evidence="9">The sequence shown here is derived from an EMBL/GenBank/DDBJ whole genome shotgun (WGS) entry which is preliminary data.</text>
</comment>
<dbReference type="AlphaFoldDB" id="A0A0N1P9Q7"/>
<keyword evidence="5 7" id="KW-0472">Membrane</keyword>
<evidence type="ECO:0000256" key="2">
    <source>
        <dbReference type="ARBA" id="ARBA00022643"/>
    </source>
</evidence>
<dbReference type="Pfam" id="PF12724">
    <property type="entry name" value="Flavodoxin_5"/>
    <property type="match status" value="1"/>
</dbReference>
<keyword evidence="10" id="KW-1185">Reference proteome</keyword>
<dbReference type="GO" id="GO:0004729">
    <property type="term" value="F:oxygen-dependent protoporphyrinogen oxidase activity"/>
    <property type="evidence" value="ECO:0007669"/>
    <property type="project" value="InterPro"/>
</dbReference>
<dbReference type="OMA" id="NPYMKKF"/>
<evidence type="ECO:0000313" key="10">
    <source>
        <dbReference type="Proteomes" id="UP000038009"/>
    </source>
</evidence>
<feature type="transmembrane region" description="Helical" evidence="7">
    <location>
        <begin position="198"/>
        <end position="221"/>
    </location>
</feature>
<dbReference type="VEuPathDB" id="TriTrypDB:Lsey_0635_0010"/>
<evidence type="ECO:0000256" key="7">
    <source>
        <dbReference type="SAM" id="Phobius"/>
    </source>
</evidence>
<gene>
    <name evidence="9" type="ORF">ABL78_8333</name>
</gene>
<evidence type="ECO:0000259" key="8">
    <source>
        <dbReference type="Pfam" id="PF12724"/>
    </source>
</evidence>
<keyword evidence="7" id="KW-1133">Transmembrane helix</keyword>
<evidence type="ECO:0000256" key="6">
    <source>
        <dbReference type="ARBA" id="ARBA00023244"/>
    </source>
</evidence>
<keyword evidence="7" id="KW-0812">Transmembrane</keyword>
<sequence>MSSGIEKYLMLYSTTDGHTKTIMDAMAKHIMQETKVQCDVVNMTDGDKYNLAKYTKVMLGASIRYGFFSTTLHTYTANHANELNAMPSAFFGVNLTARKADKNTALTNAYTRKFLDQTKWVPQLSGVFAGALWYPRYSFFDRLMIQFIMKVTGGETDATKEVVYTDWDAVRKFASDFVKLPATGPPRTKPSKSVESPSFAKCSICACVVLALVGTSVAVVFGRRLILAKRH</sequence>
<keyword evidence="4" id="KW-0560">Oxidoreductase</keyword>
<protein>
    <submittedName>
        <fullName evidence="9">Protoporphyrinogen oxidase-like protein</fullName>
    </submittedName>
</protein>
<keyword evidence="2" id="KW-0288">FMN</keyword>
<feature type="domain" description="Flavodoxin" evidence="8">
    <location>
        <begin position="9"/>
        <end position="158"/>
    </location>
</feature>
<evidence type="ECO:0000256" key="5">
    <source>
        <dbReference type="ARBA" id="ARBA00023136"/>
    </source>
</evidence>
<keyword evidence="6" id="KW-0627">Porphyrin biosynthesis</keyword>
<dbReference type="HAMAP" id="MF_00853">
    <property type="entry name" value="HemG"/>
    <property type="match status" value="1"/>
</dbReference>
<dbReference type="NCBIfam" id="NF008316">
    <property type="entry name" value="PRK11104.1"/>
    <property type="match status" value="1"/>
</dbReference>
<keyword evidence="1" id="KW-0285">Flavoprotein</keyword>